<proteinExistence type="predicted"/>
<evidence type="ECO:0000313" key="1">
    <source>
        <dbReference type="EMBL" id="KWV69813.1"/>
    </source>
</evidence>
<dbReference type="AlphaFoldDB" id="A0A109KIE3"/>
<protein>
    <submittedName>
        <fullName evidence="1">Uncharacterized protein</fullName>
    </submittedName>
</protein>
<name>A0A109KIE3_PSEFL</name>
<organism evidence="1 2">
    <name type="scientific">Pseudomonas fluorescens</name>
    <dbReference type="NCBI Taxonomy" id="294"/>
    <lineage>
        <taxon>Bacteria</taxon>
        <taxon>Pseudomonadati</taxon>
        <taxon>Pseudomonadota</taxon>
        <taxon>Gammaproteobacteria</taxon>
        <taxon>Pseudomonadales</taxon>
        <taxon>Pseudomonadaceae</taxon>
        <taxon>Pseudomonas</taxon>
    </lineage>
</organism>
<dbReference type="EMBL" id="LCYC01000064">
    <property type="protein sequence ID" value="KWV69813.1"/>
    <property type="molecule type" value="Genomic_DNA"/>
</dbReference>
<comment type="caution">
    <text evidence="1">The sequence shown here is derived from an EMBL/GenBank/DDBJ whole genome shotgun (WGS) entry which is preliminary data.</text>
</comment>
<gene>
    <name evidence="1" type="ORF">PFL603g_06260</name>
</gene>
<dbReference type="Proteomes" id="UP000063434">
    <property type="component" value="Unassembled WGS sequence"/>
</dbReference>
<sequence length="607" mass="67045">MVQGQQQHMVIIGHHHQAPAQQRAAFKVERRRSFAVDQRVQGLLRLRVAPQVLHLQRQHLFGRHDQHLGLVTLLGEAAAQSFMPRHNARQGPLQRLHMQLPTQPQADGNVVGGVGPFHQRQEPQALLGEGQRHVIITVGRQDIRQGAATGLGQYLGDRRQFGVGKQVAQCQFDAQPLAHLGHHAHGQQRMPAQLKEMVVTPHTLHLQHLGPDLRQHGFDFALGHGVLTGKYRGHVRRWQSLAVEFAIGGQWQCVELHERDGHHVVRQMRHQVGANFGQRQRVPLRIFGEIGHQPLFTHHCHRFQNAGQLVELGFDFSQFDAHATDFHLVIVAPQVVERAVRQPAHQVAGAVHAPRIERVAHETLGGQFRAVEVTACHALAAHVQLPRHPQRHRALVGVEHVDLGIGDGLADMQRLARLDFAGSGHHRGFGGPVVVDQLKALRPPELAQAVATDQQGAQGRVLDVLAEGVFRHRRRQKAHVQRLRAPPGQQCVDIFAALMGRWQVQGGAHTQRRPHFPGHRVKAETGHTGGVPAGAQVEGAAMPVHQVGDRVVFHHHPFGQAGGAGGVDHIGQVRRAHGDGGVARRVVLPGEAVQVDHRHFQGRQALQ</sequence>
<accession>A0A109KIE3</accession>
<dbReference type="AntiFam" id="ANF00178">
    <property type="entry name" value="Shadow ORF (opposite dhbF)"/>
</dbReference>
<reference evidence="1 2" key="1">
    <citation type="submission" date="2015-05" db="EMBL/GenBank/DDBJ databases">
        <title>A genomic and transcriptomic approach to investigate the blue pigment phenotype in Pseudomonas fluorescens.</title>
        <authorList>
            <person name="Andreani N.A."/>
            <person name="Cardazzo B."/>
        </authorList>
    </citation>
    <scope>NUCLEOTIDE SEQUENCE [LARGE SCALE GENOMIC DNA]</scope>
    <source>
        <strain evidence="1 2">Ps_40</strain>
    </source>
</reference>
<evidence type="ECO:0000313" key="2">
    <source>
        <dbReference type="Proteomes" id="UP000063434"/>
    </source>
</evidence>